<dbReference type="KEGG" id="chya:V22_29410"/>
<dbReference type="AlphaFoldDB" id="A0A517TBC9"/>
<reference evidence="1 2" key="1">
    <citation type="submission" date="2019-02" db="EMBL/GenBank/DDBJ databases">
        <title>Deep-cultivation of Planctomycetes and their phenomic and genomic characterization uncovers novel biology.</title>
        <authorList>
            <person name="Wiegand S."/>
            <person name="Jogler M."/>
            <person name="Boedeker C."/>
            <person name="Pinto D."/>
            <person name="Vollmers J."/>
            <person name="Rivas-Marin E."/>
            <person name="Kohn T."/>
            <person name="Peeters S.H."/>
            <person name="Heuer A."/>
            <person name="Rast P."/>
            <person name="Oberbeckmann S."/>
            <person name="Bunk B."/>
            <person name="Jeske O."/>
            <person name="Meyerdierks A."/>
            <person name="Storesund J.E."/>
            <person name="Kallscheuer N."/>
            <person name="Luecker S."/>
            <person name="Lage O.M."/>
            <person name="Pohl T."/>
            <person name="Merkel B.J."/>
            <person name="Hornburger P."/>
            <person name="Mueller R.-W."/>
            <person name="Bruemmer F."/>
            <person name="Labrenz M."/>
            <person name="Spormann A.M."/>
            <person name="Op den Camp H."/>
            <person name="Overmann J."/>
            <person name="Amann R."/>
            <person name="Jetten M.S.M."/>
            <person name="Mascher T."/>
            <person name="Medema M.H."/>
            <person name="Devos D.P."/>
            <person name="Kaster A.-K."/>
            <person name="Ovreas L."/>
            <person name="Rohde M."/>
            <person name="Galperin M.Y."/>
            <person name="Jogler C."/>
        </authorList>
    </citation>
    <scope>NUCLEOTIDE SEQUENCE [LARGE SCALE GENOMIC DNA]</scope>
    <source>
        <strain evidence="1 2">V22</strain>
    </source>
</reference>
<dbReference type="RefSeq" id="WP_145264006.1">
    <property type="nucleotide sequence ID" value="NZ_CP036316.1"/>
</dbReference>
<dbReference type="OrthoDB" id="291482at2"/>
<keyword evidence="2" id="KW-1185">Reference proteome</keyword>
<sequence length="85" mass="9567">MDKEPEKFTEKLNALIHAKPFRPFRLYLSDGGEFDVRHPEAAWLTKGGLYVGIYRDAPESDLPDSSAFCSLLHITRVEVNETASA</sequence>
<organism evidence="1 2">
    <name type="scientific">Calycomorphotria hydatis</name>
    <dbReference type="NCBI Taxonomy" id="2528027"/>
    <lineage>
        <taxon>Bacteria</taxon>
        <taxon>Pseudomonadati</taxon>
        <taxon>Planctomycetota</taxon>
        <taxon>Planctomycetia</taxon>
        <taxon>Planctomycetales</taxon>
        <taxon>Planctomycetaceae</taxon>
        <taxon>Calycomorphotria</taxon>
    </lineage>
</organism>
<protein>
    <submittedName>
        <fullName evidence="1">Uncharacterized protein</fullName>
    </submittedName>
</protein>
<evidence type="ECO:0000313" key="1">
    <source>
        <dbReference type="EMBL" id="QDT65681.1"/>
    </source>
</evidence>
<dbReference type="EMBL" id="CP036316">
    <property type="protein sequence ID" value="QDT65681.1"/>
    <property type="molecule type" value="Genomic_DNA"/>
</dbReference>
<dbReference type="Proteomes" id="UP000319976">
    <property type="component" value="Chromosome"/>
</dbReference>
<name>A0A517TBC9_9PLAN</name>
<accession>A0A517TBC9</accession>
<gene>
    <name evidence="1" type="ORF">V22_29410</name>
</gene>
<evidence type="ECO:0000313" key="2">
    <source>
        <dbReference type="Proteomes" id="UP000319976"/>
    </source>
</evidence>
<proteinExistence type="predicted"/>